<keyword evidence="4" id="KW-0238">DNA-binding</keyword>
<keyword evidence="2" id="KW-0227">DNA damage</keyword>
<dbReference type="SUPFAM" id="SSF52141">
    <property type="entry name" value="Uracil-DNA glycosylase-like"/>
    <property type="match status" value="1"/>
</dbReference>
<evidence type="ECO:0000256" key="4">
    <source>
        <dbReference type="ARBA" id="ARBA00023125"/>
    </source>
</evidence>
<dbReference type="EMBL" id="JBHSMQ010000006">
    <property type="protein sequence ID" value="MFC5456445.1"/>
    <property type="molecule type" value="Genomic_DNA"/>
</dbReference>
<dbReference type="InterPro" id="IPR005122">
    <property type="entry name" value="Uracil-DNA_glycosylase-like"/>
</dbReference>
<proteinExistence type="inferred from homology"/>
<protein>
    <submittedName>
        <fullName evidence="7">Uracil-DNA glycosylase family protein</fullName>
    </submittedName>
</protein>
<comment type="similarity">
    <text evidence="1">Belongs to the uracil-DNA glycosylase (UDG) superfamily. SMUG1 family.</text>
</comment>
<dbReference type="Proteomes" id="UP001596052">
    <property type="component" value="Unassembled WGS sequence"/>
</dbReference>
<dbReference type="PANTHER" id="PTHR13235">
    <property type="entry name" value="SINGLE-STRAND SELECTIVE MONOFUNCTIONAL URACIL DNA GLYCOSYLASE"/>
    <property type="match status" value="1"/>
</dbReference>
<feature type="domain" description="Uracil-DNA glycosylase-like" evidence="6">
    <location>
        <begin position="47"/>
        <end position="221"/>
    </location>
</feature>
<name>A0ABW0KT66_9BACT</name>
<dbReference type="InterPro" id="IPR036895">
    <property type="entry name" value="Uracil-DNA_glycosylase-like_sf"/>
</dbReference>
<dbReference type="Pfam" id="PF03167">
    <property type="entry name" value="UDG"/>
    <property type="match status" value="1"/>
</dbReference>
<dbReference type="InterPro" id="IPR039134">
    <property type="entry name" value="SMUG1"/>
</dbReference>
<reference evidence="8" key="1">
    <citation type="journal article" date="2019" name="Int. J. Syst. Evol. Microbiol.">
        <title>The Global Catalogue of Microorganisms (GCM) 10K type strain sequencing project: providing services to taxonomists for standard genome sequencing and annotation.</title>
        <authorList>
            <consortium name="The Broad Institute Genomics Platform"/>
            <consortium name="The Broad Institute Genome Sequencing Center for Infectious Disease"/>
            <person name="Wu L."/>
            <person name="Ma J."/>
        </authorList>
    </citation>
    <scope>NUCLEOTIDE SEQUENCE [LARGE SCALE GENOMIC DNA]</scope>
    <source>
        <strain evidence="8">CGMCC 4.1469</strain>
    </source>
</reference>
<organism evidence="7 8">
    <name type="scientific">Prosthecobacter fluviatilis</name>
    <dbReference type="NCBI Taxonomy" id="445931"/>
    <lineage>
        <taxon>Bacteria</taxon>
        <taxon>Pseudomonadati</taxon>
        <taxon>Verrucomicrobiota</taxon>
        <taxon>Verrucomicrobiia</taxon>
        <taxon>Verrucomicrobiales</taxon>
        <taxon>Verrucomicrobiaceae</taxon>
        <taxon>Prosthecobacter</taxon>
    </lineage>
</organism>
<dbReference type="Gene3D" id="3.40.470.10">
    <property type="entry name" value="Uracil-DNA glycosylase-like domain"/>
    <property type="match status" value="1"/>
</dbReference>
<dbReference type="RefSeq" id="WP_377168687.1">
    <property type="nucleotide sequence ID" value="NZ_JBHSMQ010000006.1"/>
</dbReference>
<evidence type="ECO:0000313" key="7">
    <source>
        <dbReference type="EMBL" id="MFC5456445.1"/>
    </source>
</evidence>
<keyword evidence="5" id="KW-0234">DNA repair</keyword>
<accession>A0ABW0KT66</accession>
<evidence type="ECO:0000256" key="5">
    <source>
        <dbReference type="ARBA" id="ARBA00023204"/>
    </source>
</evidence>
<dbReference type="CDD" id="cd19374">
    <property type="entry name" value="UDG-F3_SMUG1-like"/>
    <property type="match status" value="1"/>
</dbReference>
<evidence type="ECO:0000313" key="8">
    <source>
        <dbReference type="Proteomes" id="UP001596052"/>
    </source>
</evidence>
<sequence length="241" mass="26299">MPANALIAAAQTLRETLRPLRFAAPVEYVYQPLDYAWAPHEAYLRRFGSTHKKVVLVGMNPGPFGMTQTGVPFGEIAAVRDWMGICEPVGKPEREHPKRPVVGFDCPQSEVSGRRLWGLFAQRFGKAEAFFKEHFVANYCPLVFIEGSGRNFTPDKLPAAETAALEAACDRHLQAVIGALQPEWVIGVGAFAEACALRAKEAMGGDFKTGRVLHPSPASPAANRDWAGAATKQLVKLGVWE</sequence>
<evidence type="ECO:0000256" key="3">
    <source>
        <dbReference type="ARBA" id="ARBA00022801"/>
    </source>
</evidence>
<dbReference type="PANTHER" id="PTHR13235:SF2">
    <property type="entry name" value="SINGLE-STRAND SELECTIVE MONOFUNCTIONAL URACIL DNA GLYCOSYLASE"/>
    <property type="match status" value="1"/>
</dbReference>
<evidence type="ECO:0000259" key="6">
    <source>
        <dbReference type="Pfam" id="PF03167"/>
    </source>
</evidence>
<gene>
    <name evidence="7" type="ORF">ACFQDI_16395</name>
</gene>
<evidence type="ECO:0000256" key="2">
    <source>
        <dbReference type="ARBA" id="ARBA00022763"/>
    </source>
</evidence>
<evidence type="ECO:0000256" key="1">
    <source>
        <dbReference type="ARBA" id="ARBA00007889"/>
    </source>
</evidence>
<keyword evidence="8" id="KW-1185">Reference proteome</keyword>
<keyword evidence="3" id="KW-0378">Hydrolase</keyword>
<comment type="caution">
    <text evidence="7">The sequence shown here is derived from an EMBL/GenBank/DDBJ whole genome shotgun (WGS) entry which is preliminary data.</text>
</comment>